<keyword evidence="9" id="KW-0496">Mitochondrion</keyword>
<comment type="subcellular location">
    <subcellularLocation>
        <location evidence="1">Mitochondrion</location>
    </subcellularLocation>
</comment>
<feature type="binding site" evidence="11">
    <location>
        <position position="202"/>
    </location>
    <ligand>
        <name>S-adenosyl-L-methionine</name>
        <dbReference type="ChEBI" id="CHEBI:59789"/>
    </ligand>
</feature>
<keyword evidence="3 11" id="KW-0489">Methyltransferase</keyword>
<evidence type="ECO:0000256" key="9">
    <source>
        <dbReference type="ARBA" id="ARBA00023128"/>
    </source>
</evidence>
<evidence type="ECO:0000256" key="2">
    <source>
        <dbReference type="ARBA" id="ARBA00022552"/>
    </source>
</evidence>
<dbReference type="InterPro" id="IPR029063">
    <property type="entry name" value="SAM-dependent_MTases_sf"/>
</dbReference>
<protein>
    <recommendedName>
        <fullName evidence="12">rRNA adenine N(6)-methyltransferase</fullName>
        <ecNumber evidence="12">2.1.1.-</ecNumber>
    </recommendedName>
</protein>
<dbReference type="Gene3D" id="3.40.50.150">
    <property type="entry name" value="Vaccinia Virus protein VP39"/>
    <property type="match status" value="1"/>
</dbReference>
<dbReference type="EC" id="2.1.1.-" evidence="12"/>
<evidence type="ECO:0000256" key="12">
    <source>
        <dbReference type="RuleBase" id="RU362106"/>
    </source>
</evidence>
<evidence type="ECO:0000256" key="11">
    <source>
        <dbReference type="PROSITE-ProRule" id="PRU01026"/>
    </source>
</evidence>
<keyword evidence="10" id="KW-0804">Transcription</keyword>
<dbReference type="AlphaFoldDB" id="A0A1B6E0S9"/>
<evidence type="ECO:0000256" key="8">
    <source>
        <dbReference type="ARBA" id="ARBA00023015"/>
    </source>
</evidence>
<keyword evidence="2 12" id="KW-0698">rRNA processing</keyword>
<evidence type="ECO:0000256" key="10">
    <source>
        <dbReference type="ARBA" id="ARBA00023163"/>
    </source>
</evidence>
<name>A0A1B6E0S9_9HEMI</name>
<reference evidence="13" key="1">
    <citation type="submission" date="2015-12" db="EMBL/GenBank/DDBJ databases">
        <title>De novo transcriptome assembly of four potential Pierce s Disease insect vectors from Arizona vineyards.</title>
        <authorList>
            <person name="Tassone E.E."/>
        </authorList>
    </citation>
    <scope>NUCLEOTIDE SEQUENCE</scope>
</reference>
<dbReference type="PANTHER" id="PTHR11727">
    <property type="entry name" value="DIMETHYLADENOSINE TRANSFERASE"/>
    <property type="match status" value="1"/>
</dbReference>
<evidence type="ECO:0000256" key="1">
    <source>
        <dbReference type="ARBA" id="ARBA00004173"/>
    </source>
</evidence>
<dbReference type="EMBL" id="GEDC01005774">
    <property type="protein sequence ID" value="JAS31524.1"/>
    <property type="molecule type" value="Transcribed_RNA"/>
</dbReference>
<keyword evidence="6 11" id="KW-0694">RNA-binding</keyword>
<evidence type="ECO:0000256" key="5">
    <source>
        <dbReference type="ARBA" id="ARBA00022691"/>
    </source>
</evidence>
<keyword evidence="5 11" id="KW-0949">S-adenosyl-L-methionine</keyword>
<accession>A0A1B6E0S9</accession>
<sequence length="469" mass="54508">MLRLCYQFDIQNTIVRFELRKLFQKSSVILKNRLTDSVLDKNIVDTENNSDIKKEFIKGSKFEIEVAEYLSSKQCLKDIKSMIPEKYTRKRYKYPDSQFVVDKDIAEELISLIKPKLLEDSTCHIFEINPGPGAITEQLLQCDIKNLRIFESDSNFISNLNVLSMLNKKTTPITQYNFLLTSALVYKDKFDNNGRFDSIMSDIQHKKWEDSPAVKIIGVIPPAFRGGTDLVRYLIYNIIFQTGLVLYGRPELFVVMQPSSYLQITSNNKDSHIVYRSSSVLFSLFFESEILRKIPKKCVFPWSFRNSSKRLSPIHKILATDKEFLYFVRVTPHADLLTKIKPELLKPLWYFLRHHMISRRNRVIETIENWIPGCGPRLIAEGITLFTEFGDLTPQEILHIFKLFASWPEFNSCPFLSSMETALLKMENPGCVDVLEDEDSEEVVEENGKTKDTTILCWEEENCNVQRLV</sequence>
<evidence type="ECO:0000313" key="13">
    <source>
        <dbReference type="EMBL" id="JAS31524.1"/>
    </source>
</evidence>
<feature type="binding site" evidence="11">
    <location>
        <position position="100"/>
    </location>
    <ligand>
        <name>S-adenosyl-L-methionine</name>
        <dbReference type="ChEBI" id="CHEBI:59789"/>
    </ligand>
</feature>
<dbReference type="GO" id="GO:0006391">
    <property type="term" value="P:transcription initiation at mitochondrial promoter"/>
    <property type="evidence" value="ECO:0007669"/>
    <property type="project" value="TreeGrafter"/>
</dbReference>
<keyword evidence="7" id="KW-0809">Transit peptide</keyword>
<dbReference type="GO" id="GO:0005759">
    <property type="term" value="C:mitochondrial matrix"/>
    <property type="evidence" value="ECO:0007669"/>
    <property type="project" value="TreeGrafter"/>
</dbReference>
<dbReference type="GO" id="GO:0003723">
    <property type="term" value="F:RNA binding"/>
    <property type="evidence" value="ECO:0007669"/>
    <property type="project" value="UniProtKB-UniRule"/>
</dbReference>
<keyword evidence="8" id="KW-0805">Transcription regulation</keyword>
<dbReference type="GO" id="GO:0034246">
    <property type="term" value="F:mitochondrial transcription factor activity"/>
    <property type="evidence" value="ECO:0007669"/>
    <property type="project" value="TreeGrafter"/>
</dbReference>
<keyword evidence="4 11" id="KW-0808">Transferase</keyword>
<dbReference type="PROSITE" id="PS51689">
    <property type="entry name" value="SAM_RNA_A_N6_MT"/>
    <property type="match status" value="1"/>
</dbReference>
<dbReference type="InterPro" id="IPR001737">
    <property type="entry name" value="KsgA/Erm"/>
</dbReference>
<evidence type="ECO:0000256" key="4">
    <source>
        <dbReference type="ARBA" id="ARBA00022679"/>
    </source>
</evidence>
<proteinExistence type="inferred from homology"/>
<dbReference type="SUPFAM" id="SSF53335">
    <property type="entry name" value="S-adenosyl-L-methionine-dependent methyltransferases"/>
    <property type="match status" value="1"/>
</dbReference>
<comment type="caution">
    <text evidence="11">Lacks conserved residue(s) required for the propagation of feature annotation.</text>
</comment>
<dbReference type="PIRSF" id="PIRSF027833">
    <property type="entry name" value="MtTFB2"/>
    <property type="match status" value="1"/>
</dbReference>
<evidence type="ECO:0000256" key="3">
    <source>
        <dbReference type="ARBA" id="ARBA00022603"/>
    </source>
</evidence>
<organism evidence="13">
    <name type="scientific">Clastoptera arizonana</name>
    <name type="common">Arizona spittle bug</name>
    <dbReference type="NCBI Taxonomy" id="38151"/>
    <lineage>
        <taxon>Eukaryota</taxon>
        <taxon>Metazoa</taxon>
        <taxon>Ecdysozoa</taxon>
        <taxon>Arthropoda</taxon>
        <taxon>Hexapoda</taxon>
        <taxon>Insecta</taxon>
        <taxon>Pterygota</taxon>
        <taxon>Neoptera</taxon>
        <taxon>Paraneoptera</taxon>
        <taxon>Hemiptera</taxon>
        <taxon>Auchenorrhyncha</taxon>
        <taxon>Cercopoidea</taxon>
        <taxon>Clastopteridae</taxon>
        <taxon>Clastoptera</taxon>
    </lineage>
</organism>
<dbReference type="PANTHER" id="PTHR11727:SF13">
    <property type="entry name" value="DIMETHYLADENOSINE TRANSFERASE 2, MITOCHONDRIAL"/>
    <property type="match status" value="1"/>
</dbReference>
<evidence type="ECO:0000256" key="7">
    <source>
        <dbReference type="ARBA" id="ARBA00022946"/>
    </source>
</evidence>
<dbReference type="GO" id="GO:0000179">
    <property type="term" value="F:rRNA (adenine-N6,N6-)-dimethyltransferase activity"/>
    <property type="evidence" value="ECO:0007669"/>
    <property type="project" value="UniProtKB-UniRule"/>
</dbReference>
<comment type="similarity">
    <text evidence="11 12">Belongs to the class I-like SAM-binding methyltransferase superfamily. rRNA adenine N(6)-methyltransferase family.</text>
</comment>
<gene>
    <name evidence="13" type="ORF">g.34558</name>
</gene>
<feature type="binding site" evidence="11">
    <location>
        <position position="151"/>
    </location>
    <ligand>
        <name>S-adenosyl-L-methionine</name>
        <dbReference type="ChEBI" id="CHEBI:59789"/>
    </ligand>
</feature>
<evidence type="ECO:0000256" key="6">
    <source>
        <dbReference type="ARBA" id="ARBA00022884"/>
    </source>
</evidence>
<dbReference type="Pfam" id="PF00398">
    <property type="entry name" value="RrnaAD"/>
    <property type="match status" value="1"/>
</dbReference>